<accession>Q1N034</accession>
<dbReference type="SUPFAM" id="SSF47384">
    <property type="entry name" value="Homodimeric domain of signal transducing histidine kinase"/>
    <property type="match status" value="1"/>
</dbReference>
<reference evidence="6 7" key="1">
    <citation type="submission" date="2006-03" db="EMBL/GenBank/DDBJ databases">
        <authorList>
            <person name="Pinhassi J."/>
            <person name="Pedros-Alio C."/>
            <person name="Ferriera S."/>
            <person name="Johnson J."/>
            <person name="Kravitz S."/>
            <person name="Halpern A."/>
            <person name="Remington K."/>
            <person name="Beeson K."/>
            <person name="Tran B."/>
            <person name="Rogers Y.-H."/>
            <person name="Friedman R."/>
            <person name="Venter J.C."/>
        </authorList>
    </citation>
    <scope>NUCLEOTIDE SEQUENCE [LARGE SCALE GENOMIC DNA]</scope>
    <source>
        <strain evidence="6 7">RED65</strain>
    </source>
</reference>
<dbReference type="EC" id="2.7.13.3" evidence="2"/>
<dbReference type="PANTHER" id="PTHR43065">
    <property type="entry name" value="SENSOR HISTIDINE KINASE"/>
    <property type="match status" value="1"/>
</dbReference>
<feature type="domain" description="Histidine kinase" evidence="5">
    <location>
        <begin position="240"/>
        <end position="483"/>
    </location>
</feature>
<sequence>MADEYQVAYEREKQARLTAEKMLDEKTREVQSSMDMIQHQFNDLMNQKKEADYLLAVARLTQNELGLSSVIQQYIIATSGYLIVNFARYFFISGGEIKEAQVMVEGITLPQFKADEYRYLFDQEQTFSMTTNEVKCDRFREACDEVGVTRVLYLPIKRFGKVTTVCEFFMDSASNHKSDVLEQCQVASYQIGGMLEKSYNKKKVERTLVEIKRSHDQLKQAQAQLVQSEKMASLGQLSAGVAHEINNPVGFVMSNITTLKEYADVLKSYIDLSQQMVVGVNSPLAKQMIEIDEEQDIEFISGDMQSIINDCVDGLKRIKDIVSNLKSFARADDTEEHRFDLNKTIENTLKVVWNELKYKVTLHQDLDSTLPEILGNEGQISQVIMNMLVNAAQAMETEGEIFIRTKNLGKDVQFEIQDTGSGMSQEVRDKIFDPFFTTKGVNEGTGLGLSITFGIIEKHHGRIECESEEGKGTLFRVRLPIDSQGD</sequence>
<dbReference type="SUPFAM" id="SSF55874">
    <property type="entry name" value="ATPase domain of HSP90 chaperone/DNA topoisomerase II/histidine kinase"/>
    <property type="match status" value="1"/>
</dbReference>
<feature type="coiled-coil region" evidence="4">
    <location>
        <begin position="201"/>
        <end position="231"/>
    </location>
</feature>
<evidence type="ECO:0000313" key="6">
    <source>
        <dbReference type="EMBL" id="EAT11529.1"/>
    </source>
</evidence>
<dbReference type="InterPro" id="IPR004358">
    <property type="entry name" value="Sig_transdc_His_kin-like_C"/>
</dbReference>
<dbReference type="SMART" id="SM00388">
    <property type="entry name" value="HisKA"/>
    <property type="match status" value="1"/>
</dbReference>
<dbReference type="InterPro" id="IPR003661">
    <property type="entry name" value="HisK_dim/P_dom"/>
</dbReference>
<dbReference type="GO" id="GO:0000155">
    <property type="term" value="F:phosphorelay sensor kinase activity"/>
    <property type="evidence" value="ECO:0007669"/>
    <property type="project" value="InterPro"/>
</dbReference>
<dbReference type="OrthoDB" id="1931120at2"/>
<keyword evidence="3" id="KW-0597">Phosphoprotein</keyword>
<dbReference type="Gene3D" id="3.30.565.10">
    <property type="entry name" value="Histidine kinase-like ATPase, C-terminal domain"/>
    <property type="match status" value="1"/>
</dbReference>
<dbReference type="PRINTS" id="PR00344">
    <property type="entry name" value="BCTRLSENSOR"/>
</dbReference>
<dbReference type="SMART" id="SM00387">
    <property type="entry name" value="HATPase_c"/>
    <property type="match status" value="1"/>
</dbReference>
<dbReference type="InterPro" id="IPR036890">
    <property type="entry name" value="HATPase_C_sf"/>
</dbReference>
<comment type="caution">
    <text evidence="6">The sequence shown here is derived from an EMBL/GenBank/DDBJ whole genome shotgun (WGS) entry which is preliminary data.</text>
</comment>
<dbReference type="Proteomes" id="UP000004263">
    <property type="component" value="Unassembled WGS sequence"/>
</dbReference>
<keyword evidence="7" id="KW-1185">Reference proteome</keyword>
<dbReference type="Gene3D" id="1.10.287.130">
    <property type="match status" value="1"/>
</dbReference>
<keyword evidence="6" id="KW-0808">Transferase</keyword>
<dbReference type="HOGENOM" id="CLU_000445_114_39_6"/>
<evidence type="ECO:0000313" key="7">
    <source>
        <dbReference type="Proteomes" id="UP000004263"/>
    </source>
</evidence>
<dbReference type="InterPro" id="IPR003594">
    <property type="entry name" value="HATPase_dom"/>
</dbReference>
<evidence type="ECO:0000259" key="5">
    <source>
        <dbReference type="PROSITE" id="PS50109"/>
    </source>
</evidence>
<dbReference type="Pfam" id="PF02518">
    <property type="entry name" value="HATPase_c"/>
    <property type="match status" value="1"/>
</dbReference>
<evidence type="ECO:0000256" key="4">
    <source>
        <dbReference type="SAM" id="Coils"/>
    </source>
</evidence>
<proteinExistence type="predicted"/>
<evidence type="ECO:0000256" key="2">
    <source>
        <dbReference type="ARBA" id="ARBA00012438"/>
    </source>
</evidence>
<dbReference type="EMBL" id="AAQH01000016">
    <property type="protein sequence ID" value="EAT11529.1"/>
    <property type="molecule type" value="Genomic_DNA"/>
</dbReference>
<dbReference type="RefSeq" id="WP_007019140.1">
    <property type="nucleotide sequence ID" value="NZ_CH724121.1"/>
</dbReference>
<dbReference type="AlphaFoldDB" id="Q1N034"/>
<dbReference type="InterPro" id="IPR005467">
    <property type="entry name" value="His_kinase_dom"/>
</dbReference>
<evidence type="ECO:0000256" key="1">
    <source>
        <dbReference type="ARBA" id="ARBA00000085"/>
    </source>
</evidence>
<dbReference type="PANTHER" id="PTHR43065:SF50">
    <property type="entry name" value="HISTIDINE KINASE"/>
    <property type="match status" value="1"/>
</dbReference>
<name>Q1N034_9GAMM</name>
<dbReference type="PROSITE" id="PS50109">
    <property type="entry name" value="HIS_KIN"/>
    <property type="match status" value="1"/>
</dbReference>
<dbReference type="InterPro" id="IPR036097">
    <property type="entry name" value="HisK_dim/P_sf"/>
</dbReference>
<dbReference type="CDD" id="cd00082">
    <property type="entry name" value="HisKA"/>
    <property type="match status" value="1"/>
</dbReference>
<keyword evidence="6" id="KW-0418">Kinase</keyword>
<organism evidence="6 7">
    <name type="scientific">Bermanella marisrubri</name>
    <dbReference type="NCBI Taxonomy" id="207949"/>
    <lineage>
        <taxon>Bacteria</taxon>
        <taxon>Pseudomonadati</taxon>
        <taxon>Pseudomonadota</taxon>
        <taxon>Gammaproteobacteria</taxon>
        <taxon>Oceanospirillales</taxon>
        <taxon>Oceanospirillaceae</taxon>
        <taxon>Bermanella</taxon>
    </lineage>
</organism>
<keyword evidence="4" id="KW-0175">Coiled coil</keyword>
<evidence type="ECO:0000256" key="3">
    <source>
        <dbReference type="ARBA" id="ARBA00022553"/>
    </source>
</evidence>
<gene>
    <name evidence="6" type="ORF">RED65_02624</name>
</gene>
<dbReference type="STRING" id="207949.RED65_02624"/>
<protein>
    <recommendedName>
        <fullName evidence="2">histidine kinase</fullName>
        <ecNumber evidence="2">2.7.13.3</ecNumber>
    </recommendedName>
</protein>
<comment type="catalytic activity">
    <reaction evidence="1">
        <text>ATP + protein L-histidine = ADP + protein N-phospho-L-histidine.</text>
        <dbReference type="EC" id="2.7.13.3"/>
    </reaction>
</comment>